<sequence length="143" mass="16386">MDSNLISTKYFTTTGCLLDLVDKRVHVALRDGKKLFGVLRSFDQYGSLILQDTIERVFIEGGYGNIDRGIFIIRGENIILLGELDHEKENDFQNLNLKLYPIDQVLAIQRLELENSAKKEKYRVNKLASLGFNVEPEYKADNC</sequence>
<proteinExistence type="inferred from homology"/>
<keyword evidence="5 6" id="KW-0687">Ribonucleoprotein</keyword>
<dbReference type="Proteomes" id="UP000187429">
    <property type="component" value="Unassembled WGS sequence"/>
</dbReference>
<comment type="subcellular location">
    <subcellularLocation>
        <location evidence="6">Cytoplasm</location>
    </subcellularLocation>
    <subcellularLocation>
        <location evidence="6">Cytoplasm</location>
        <location evidence="6">P-body</location>
    </subcellularLocation>
</comment>
<dbReference type="GO" id="GO:1990904">
    <property type="term" value="C:ribonucleoprotein complex"/>
    <property type="evidence" value="ECO:0007669"/>
    <property type="project" value="UniProtKB-KW"/>
</dbReference>
<keyword evidence="3 6" id="KW-0507">mRNA processing</keyword>
<comment type="caution">
    <text evidence="8">The sequence shown here is derived from an EMBL/GenBank/DDBJ whole genome shotgun (WGS) entry which is preliminary data.</text>
</comment>
<accession>A0A1R1YMP3</accession>
<keyword evidence="2 6" id="KW-0963">Cytoplasm</keyword>
<dbReference type="GO" id="GO:0000290">
    <property type="term" value="P:deadenylation-dependent decapping of nuclear-transcribed mRNA"/>
    <property type="evidence" value="ECO:0007669"/>
    <property type="project" value="TreeGrafter"/>
</dbReference>
<dbReference type="GO" id="GO:1990726">
    <property type="term" value="C:Lsm1-7-Pat1 complex"/>
    <property type="evidence" value="ECO:0007669"/>
    <property type="project" value="TreeGrafter"/>
</dbReference>
<dbReference type="InterPro" id="IPR034104">
    <property type="entry name" value="Lsm1"/>
</dbReference>
<evidence type="ECO:0000313" key="9">
    <source>
        <dbReference type="Proteomes" id="UP000187429"/>
    </source>
</evidence>
<keyword evidence="4 6" id="KW-0694">RNA-binding</keyword>
<name>A0A1R1YMP3_9FUNG</name>
<comment type="similarity">
    <text evidence="1 6">Belongs to the snRNP Sm proteins family.</text>
</comment>
<dbReference type="Pfam" id="PF01423">
    <property type="entry name" value="LSM"/>
    <property type="match status" value="1"/>
</dbReference>
<dbReference type="GO" id="GO:0003729">
    <property type="term" value="F:mRNA binding"/>
    <property type="evidence" value="ECO:0007669"/>
    <property type="project" value="TreeGrafter"/>
</dbReference>
<dbReference type="InterPro" id="IPR047575">
    <property type="entry name" value="Sm"/>
</dbReference>
<dbReference type="PANTHER" id="PTHR15588:SF8">
    <property type="entry name" value="U6 SNRNA-ASSOCIATED SM-LIKE PROTEIN LSM1"/>
    <property type="match status" value="1"/>
</dbReference>
<dbReference type="Gene3D" id="2.30.30.100">
    <property type="match status" value="1"/>
</dbReference>
<dbReference type="EMBL" id="LSSM01000703">
    <property type="protein sequence ID" value="OMJ28130.1"/>
    <property type="molecule type" value="Genomic_DNA"/>
</dbReference>
<comment type="subunit">
    <text evidence="6">Component of the heptameric LSM1-LSM7 complex that forms a seven-membered ring structure with a donut shape.</text>
</comment>
<dbReference type="AlphaFoldDB" id="A0A1R1YMP3"/>
<evidence type="ECO:0000313" key="8">
    <source>
        <dbReference type="EMBL" id="OMJ28130.1"/>
    </source>
</evidence>
<reference evidence="9" key="1">
    <citation type="submission" date="2017-01" db="EMBL/GenBank/DDBJ databases">
        <authorList>
            <person name="Wang Y."/>
            <person name="White M."/>
            <person name="Kvist S."/>
            <person name="Moncalvo J.-M."/>
        </authorList>
    </citation>
    <scope>NUCLEOTIDE SEQUENCE [LARGE SCALE GENOMIC DNA]</scope>
    <source>
        <strain evidence="9">ID-206-W2</strain>
    </source>
</reference>
<dbReference type="PROSITE" id="PS52002">
    <property type="entry name" value="SM"/>
    <property type="match status" value="1"/>
</dbReference>
<dbReference type="SMART" id="SM00651">
    <property type="entry name" value="Sm"/>
    <property type="match status" value="1"/>
</dbReference>
<comment type="function">
    <text evidence="6">Component of the cytoplasmic LSM1-LSM7 complex which is involved in mRNA degradation.</text>
</comment>
<dbReference type="InterPro" id="IPR044642">
    <property type="entry name" value="PTHR15588"/>
</dbReference>
<evidence type="ECO:0000256" key="1">
    <source>
        <dbReference type="ARBA" id="ARBA00006850"/>
    </source>
</evidence>
<protein>
    <recommendedName>
        <fullName evidence="6">U6 snRNA-associated Sm-like protein LSm1</fullName>
    </recommendedName>
</protein>
<organism evidence="8 9">
    <name type="scientific">Smittium culicis</name>
    <dbReference type="NCBI Taxonomy" id="133412"/>
    <lineage>
        <taxon>Eukaryota</taxon>
        <taxon>Fungi</taxon>
        <taxon>Fungi incertae sedis</taxon>
        <taxon>Zoopagomycota</taxon>
        <taxon>Kickxellomycotina</taxon>
        <taxon>Harpellomycetes</taxon>
        <taxon>Harpellales</taxon>
        <taxon>Legeriomycetaceae</taxon>
        <taxon>Smittium</taxon>
    </lineage>
</organism>
<dbReference type="GO" id="GO:0000932">
    <property type="term" value="C:P-body"/>
    <property type="evidence" value="ECO:0007669"/>
    <property type="project" value="UniProtKB-SubCell"/>
</dbReference>
<gene>
    <name evidence="6" type="primary">LSM1</name>
    <name evidence="8" type="ORF">AYI69_g2404</name>
</gene>
<dbReference type="SUPFAM" id="SSF50182">
    <property type="entry name" value="Sm-like ribonucleoproteins"/>
    <property type="match status" value="1"/>
</dbReference>
<dbReference type="InterPro" id="IPR010920">
    <property type="entry name" value="LSM_dom_sf"/>
</dbReference>
<evidence type="ECO:0000256" key="4">
    <source>
        <dbReference type="ARBA" id="ARBA00022884"/>
    </source>
</evidence>
<evidence type="ECO:0000256" key="2">
    <source>
        <dbReference type="ARBA" id="ARBA00022490"/>
    </source>
</evidence>
<keyword evidence="9" id="KW-1185">Reference proteome</keyword>
<dbReference type="InterPro" id="IPR001163">
    <property type="entry name" value="Sm_dom_euk/arc"/>
</dbReference>
<evidence type="ECO:0000256" key="5">
    <source>
        <dbReference type="ARBA" id="ARBA00023274"/>
    </source>
</evidence>
<dbReference type="GO" id="GO:0006397">
    <property type="term" value="P:mRNA processing"/>
    <property type="evidence" value="ECO:0007669"/>
    <property type="project" value="UniProtKB-UniRule"/>
</dbReference>
<dbReference type="OrthoDB" id="10263346at2759"/>
<evidence type="ECO:0000259" key="7">
    <source>
        <dbReference type="PROSITE" id="PS52002"/>
    </source>
</evidence>
<dbReference type="CDD" id="cd01728">
    <property type="entry name" value="LSm1"/>
    <property type="match status" value="1"/>
</dbReference>
<dbReference type="PANTHER" id="PTHR15588">
    <property type="entry name" value="LSM1"/>
    <property type="match status" value="1"/>
</dbReference>
<feature type="domain" description="Sm" evidence="7">
    <location>
        <begin position="12"/>
        <end position="87"/>
    </location>
</feature>
<evidence type="ECO:0000256" key="6">
    <source>
        <dbReference type="RuleBase" id="RU365047"/>
    </source>
</evidence>
<evidence type="ECO:0000256" key="3">
    <source>
        <dbReference type="ARBA" id="ARBA00022664"/>
    </source>
</evidence>